<dbReference type="InterPro" id="IPR045865">
    <property type="entry name" value="ACT-like_dom_sf"/>
</dbReference>
<dbReference type="InterPro" id="IPR001926">
    <property type="entry name" value="TrpB-like_PALP"/>
</dbReference>
<protein>
    <recommendedName>
        <fullName evidence="3">threonine ammonia-lyase</fullName>
        <ecNumber evidence="3">4.3.1.19</ecNumber>
    </recommendedName>
</protein>
<dbReference type="GO" id="GO:0009097">
    <property type="term" value="P:isoleucine biosynthetic process"/>
    <property type="evidence" value="ECO:0007669"/>
    <property type="project" value="TreeGrafter"/>
</dbReference>
<dbReference type="InParanoid" id="Q2FRH4"/>
<dbReference type="GO" id="GO:0006565">
    <property type="term" value="P:L-serine catabolic process"/>
    <property type="evidence" value="ECO:0007669"/>
    <property type="project" value="TreeGrafter"/>
</dbReference>
<evidence type="ECO:0000256" key="5">
    <source>
        <dbReference type="ARBA" id="ARBA00023239"/>
    </source>
</evidence>
<dbReference type="PANTHER" id="PTHR48078:SF6">
    <property type="entry name" value="L-THREONINE DEHYDRATASE CATABOLIC TDCB"/>
    <property type="match status" value="1"/>
</dbReference>
<dbReference type="NCBIfam" id="TIGR01127">
    <property type="entry name" value="ilvA_1Cterm"/>
    <property type="match status" value="1"/>
</dbReference>
<dbReference type="GeneID" id="3924293"/>
<dbReference type="eggNOG" id="arCOG01431">
    <property type="taxonomic scope" value="Archaea"/>
</dbReference>
<accession>Q2FRH4</accession>
<comment type="similarity">
    <text evidence="2">Belongs to the serine/threonine dehydratase family.</text>
</comment>
<feature type="domain" description="ACT" evidence="6">
    <location>
        <begin position="329"/>
        <end position="403"/>
    </location>
</feature>
<dbReference type="InterPro" id="IPR002912">
    <property type="entry name" value="ACT_dom"/>
</dbReference>
<dbReference type="GO" id="GO:0003941">
    <property type="term" value="F:L-serine ammonia-lyase activity"/>
    <property type="evidence" value="ECO:0007669"/>
    <property type="project" value="TreeGrafter"/>
</dbReference>
<dbReference type="Pfam" id="PF00291">
    <property type="entry name" value="PALP"/>
    <property type="match status" value="1"/>
</dbReference>
<dbReference type="SUPFAM" id="SSF53686">
    <property type="entry name" value="Tryptophan synthase beta subunit-like PLP-dependent enzymes"/>
    <property type="match status" value="1"/>
</dbReference>
<dbReference type="PROSITE" id="PS51671">
    <property type="entry name" value="ACT"/>
    <property type="match status" value="1"/>
</dbReference>
<name>Q2FRH4_METHJ</name>
<reference evidence="8" key="1">
    <citation type="journal article" date="2016" name="Stand. Genomic Sci.">
        <title>Complete genome sequence of Methanospirillum hungatei type strain JF1.</title>
        <authorList>
            <person name="Gunsalus R.P."/>
            <person name="Cook L.E."/>
            <person name="Crable B."/>
            <person name="Rohlin L."/>
            <person name="McDonald E."/>
            <person name="Mouttaki H."/>
            <person name="Sieber J.R."/>
            <person name="Poweleit N."/>
            <person name="Zhou H."/>
            <person name="Lapidus A.L."/>
            <person name="Daligault H.E."/>
            <person name="Land M."/>
            <person name="Gilna P."/>
            <person name="Ivanova N."/>
            <person name="Kyrpides N."/>
            <person name="Culley D.E."/>
            <person name="McInerney M.J."/>
        </authorList>
    </citation>
    <scope>NUCLEOTIDE SEQUENCE [LARGE SCALE GENOMIC DNA]</scope>
    <source>
        <strain evidence="8">ATCC 27890 / DSM 864 / NBRC 100397 / JF-1</strain>
    </source>
</reference>
<dbReference type="Proteomes" id="UP000001941">
    <property type="component" value="Chromosome"/>
</dbReference>
<evidence type="ECO:0000259" key="6">
    <source>
        <dbReference type="PROSITE" id="PS51671"/>
    </source>
</evidence>
<dbReference type="FunFam" id="3.40.50.1100:FF:000005">
    <property type="entry name" value="Threonine dehydratase catabolic"/>
    <property type="match status" value="1"/>
</dbReference>
<gene>
    <name evidence="7" type="ordered locus">Mhun_1939</name>
</gene>
<dbReference type="GO" id="GO:0006567">
    <property type="term" value="P:L-threonine catabolic process"/>
    <property type="evidence" value="ECO:0007669"/>
    <property type="project" value="InterPro"/>
</dbReference>
<dbReference type="InterPro" id="IPR036052">
    <property type="entry name" value="TrpB-like_PALP_sf"/>
</dbReference>
<dbReference type="EC" id="4.3.1.19" evidence="3"/>
<proteinExistence type="inferred from homology"/>
<dbReference type="AlphaFoldDB" id="Q2FRH4"/>
<evidence type="ECO:0000256" key="3">
    <source>
        <dbReference type="ARBA" id="ARBA00012096"/>
    </source>
</evidence>
<dbReference type="InterPro" id="IPR044561">
    <property type="entry name" value="ACT_ThrD-II-like"/>
</dbReference>
<dbReference type="InterPro" id="IPR005789">
    <property type="entry name" value="Thr_deHydtase_catblc"/>
</dbReference>
<dbReference type="GO" id="GO:0004794">
    <property type="term" value="F:threonine deaminase activity"/>
    <property type="evidence" value="ECO:0007669"/>
    <property type="project" value="UniProtKB-EC"/>
</dbReference>
<comment type="cofactor">
    <cofactor evidence="1">
        <name>pyridoxal 5'-phosphate</name>
        <dbReference type="ChEBI" id="CHEBI:597326"/>
    </cofactor>
</comment>
<evidence type="ECO:0000256" key="2">
    <source>
        <dbReference type="ARBA" id="ARBA00010869"/>
    </source>
</evidence>
<dbReference type="InterPro" id="IPR050147">
    <property type="entry name" value="Ser/Thr_Dehydratase"/>
</dbReference>
<dbReference type="Pfam" id="PF01842">
    <property type="entry name" value="ACT"/>
    <property type="match status" value="1"/>
</dbReference>
<dbReference type="Gene3D" id="3.30.70.260">
    <property type="match status" value="1"/>
</dbReference>
<dbReference type="PANTHER" id="PTHR48078">
    <property type="entry name" value="THREONINE DEHYDRATASE, MITOCHONDRIAL-RELATED"/>
    <property type="match status" value="1"/>
</dbReference>
<keyword evidence="8" id="KW-1185">Reference proteome</keyword>
<keyword evidence="4" id="KW-0663">Pyridoxal phosphate</keyword>
<dbReference type="SUPFAM" id="SSF55021">
    <property type="entry name" value="ACT-like"/>
    <property type="match status" value="1"/>
</dbReference>
<dbReference type="OrthoDB" id="9915at2157"/>
<dbReference type="EnsemblBacteria" id="ABD41650">
    <property type="protein sequence ID" value="ABD41650"/>
    <property type="gene ID" value="Mhun_1939"/>
</dbReference>
<dbReference type="RefSeq" id="WP_011448912.1">
    <property type="nucleotide sequence ID" value="NC_007796.1"/>
</dbReference>
<dbReference type="FunFam" id="3.40.50.1100:FF:000007">
    <property type="entry name" value="L-threonine dehydratase catabolic TdcB"/>
    <property type="match status" value="1"/>
</dbReference>
<keyword evidence="5 7" id="KW-0456">Lyase</keyword>
<dbReference type="CDD" id="cd01562">
    <property type="entry name" value="Thr-dehyd"/>
    <property type="match status" value="1"/>
</dbReference>
<dbReference type="Gene3D" id="3.40.50.1100">
    <property type="match status" value="2"/>
</dbReference>
<dbReference type="EMBL" id="CP000254">
    <property type="protein sequence ID" value="ABD41650.1"/>
    <property type="molecule type" value="Genomic_DNA"/>
</dbReference>
<evidence type="ECO:0000256" key="4">
    <source>
        <dbReference type="ARBA" id="ARBA00022898"/>
    </source>
</evidence>
<dbReference type="HOGENOM" id="CLU_021152_4_1_2"/>
<dbReference type="CDD" id="cd04886">
    <property type="entry name" value="ACT_ThrD-II-like"/>
    <property type="match status" value="1"/>
</dbReference>
<organism evidence="7 8">
    <name type="scientific">Methanospirillum hungatei JF-1 (strain ATCC 27890 / DSM 864 / NBRC 100397 / JF-1)</name>
    <dbReference type="NCBI Taxonomy" id="323259"/>
    <lineage>
        <taxon>Archaea</taxon>
        <taxon>Methanobacteriati</taxon>
        <taxon>Methanobacteriota</taxon>
        <taxon>Stenosarchaea group</taxon>
        <taxon>Methanomicrobia</taxon>
        <taxon>Methanomicrobiales</taxon>
        <taxon>Methanospirillaceae</taxon>
        <taxon>Methanospirillum</taxon>
    </lineage>
</organism>
<evidence type="ECO:0000256" key="1">
    <source>
        <dbReference type="ARBA" id="ARBA00001933"/>
    </source>
</evidence>
<evidence type="ECO:0000313" key="8">
    <source>
        <dbReference type="Proteomes" id="UP000001941"/>
    </source>
</evidence>
<dbReference type="STRING" id="323259.Mhun_1939"/>
<dbReference type="KEGG" id="mhu:Mhun_1939"/>
<sequence length="410" mass="43851">MTDNLFQDIQSAGIRIAPHVIRTPLIYSSTFSRITNAHVYLKLETLQKAGSFKIRGAMNKILIHANKAGPAGVVTASAGNHAQGVSVAAQIAGIPATVIMPFWSSLSKQEASRGYGADVHLFGKTLEESMQRARELADEGMLYVHPFDDPEIIAGQGTIGLEICDALPSPDIVVVPVGGGGLISGISVAVKNKVPSCRIIGVQVQACPSAYQAKYGGGEVSETTGWTLADGIRVTRTGTHSLPYIRDMVDQIVLVDDGEISDAMLWLLERKKIVAEGAGTTPLAALLSQKFSFSPGSTIVLVISGGNIDSHQLSRVIRQALARRGRLMRLSLVIEDQPGSLAEVLAIIAREGGNILKISHSEWDIELPVHEKRIWIEIETRGPSHIAAIEKVLSNVGIQTSGFSDEMTGK</sequence>
<evidence type="ECO:0000313" key="7">
    <source>
        <dbReference type="EMBL" id="ABD41650.1"/>
    </source>
</evidence>